<dbReference type="EMBL" id="WMBB01000009">
    <property type="protein sequence ID" value="MTE15220.1"/>
    <property type="molecule type" value="Genomic_DNA"/>
</dbReference>
<gene>
    <name evidence="1" type="ORF">GLP40_20880</name>
</gene>
<dbReference type="AlphaFoldDB" id="A0A6I3L2X9"/>
<evidence type="ECO:0000313" key="1">
    <source>
        <dbReference type="EMBL" id="MTE15220.1"/>
    </source>
</evidence>
<evidence type="ECO:0000313" key="2">
    <source>
        <dbReference type="Proteomes" id="UP000432464"/>
    </source>
</evidence>
<sequence length="133" mass="14715">MIRARLAHTVIRHSRFESVRHVFGYRGYPGYSRLVDVDDLPMPPRLVRPFSGFAMGDRLGDPAAALRRNVDACLAEAGIALHGGRILTLGNAREHAKTLAVTCGWGLPCAMSAVNEAHRNDRPWTRRHYDAAA</sequence>
<reference evidence="1 2" key="1">
    <citation type="submission" date="2019-11" db="EMBL/GenBank/DDBJ databases">
        <title>Nocardia sp. nov. CT2-14 isolated from soil.</title>
        <authorList>
            <person name="Kanchanasin P."/>
            <person name="Tanasupawat S."/>
            <person name="Yuki M."/>
            <person name="Kudo T."/>
        </authorList>
    </citation>
    <scope>NUCLEOTIDE SEQUENCE [LARGE SCALE GENOMIC DNA]</scope>
    <source>
        <strain evidence="1 2">CT2-14</strain>
    </source>
</reference>
<dbReference type="Proteomes" id="UP000432464">
    <property type="component" value="Unassembled WGS sequence"/>
</dbReference>
<accession>A0A6I3L2X9</accession>
<comment type="caution">
    <text evidence="1">The sequence shown here is derived from an EMBL/GenBank/DDBJ whole genome shotgun (WGS) entry which is preliminary data.</text>
</comment>
<name>A0A6I3L2X9_9NOCA</name>
<protein>
    <submittedName>
        <fullName evidence="1">Uncharacterized protein</fullName>
    </submittedName>
</protein>
<organism evidence="1 2">
    <name type="scientific">Nocardia aurantiaca</name>
    <dbReference type="NCBI Taxonomy" id="2675850"/>
    <lineage>
        <taxon>Bacteria</taxon>
        <taxon>Bacillati</taxon>
        <taxon>Actinomycetota</taxon>
        <taxon>Actinomycetes</taxon>
        <taxon>Mycobacteriales</taxon>
        <taxon>Nocardiaceae</taxon>
        <taxon>Nocardia</taxon>
    </lineage>
</organism>
<proteinExistence type="predicted"/>
<dbReference type="RefSeq" id="WP_154789628.1">
    <property type="nucleotide sequence ID" value="NZ_WMBB01000009.1"/>
</dbReference>
<keyword evidence="2" id="KW-1185">Reference proteome</keyword>